<evidence type="ECO:0000313" key="7">
    <source>
        <dbReference type="EMBL" id="MBD8011686.1"/>
    </source>
</evidence>
<feature type="transmembrane region" description="Helical" evidence="6">
    <location>
        <begin position="221"/>
        <end position="240"/>
    </location>
</feature>
<keyword evidence="8" id="KW-1185">Reference proteome</keyword>
<feature type="transmembrane region" description="Helical" evidence="6">
    <location>
        <begin position="371"/>
        <end position="393"/>
    </location>
</feature>
<protein>
    <submittedName>
        <fullName evidence="7">NCS1 family nucleobase:cation symporter-1</fullName>
    </submittedName>
</protein>
<name>A0ABR8W3V6_9MICO</name>
<evidence type="ECO:0000256" key="5">
    <source>
        <dbReference type="ARBA" id="ARBA00023136"/>
    </source>
</evidence>
<dbReference type="InterPro" id="IPR001248">
    <property type="entry name" value="Pur-cyt_permease"/>
</dbReference>
<feature type="transmembrane region" description="Helical" evidence="6">
    <location>
        <begin position="261"/>
        <end position="282"/>
    </location>
</feature>
<evidence type="ECO:0000256" key="1">
    <source>
        <dbReference type="ARBA" id="ARBA00004141"/>
    </source>
</evidence>
<dbReference type="Gene3D" id="1.10.4160.10">
    <property type="entry name" value="Hydantoin permease"/>
    <property type="match status" value="1"/>
</dbReference>
<dbReference type="PANTHER" id="PTHR30618">
    <property type="entry name" value="NCS1 FAMILY PURINE/PYRIMIDINE TRANSPORTER"/>
    <property type="match status" value="1"/>
</dbReference>
<feature type="transmembrane region" description="Helical" evidence="6">
    <location>
        <begin position="184"/>
        <end position="201"/>
    </location>
</feature>
<organism evidence="7 8">
    <name type="scientific">Microbacterium commune</name>
    <dbReference type="NCBI Taxonomy" id="2762219"/>
    <lineage>
        <taxon>Bacteria</taxon>
        <taxon>Bacillati</taxon>
        <taxon>Actinomycetota</taxon>
        <taxon>Actinomycetes</taxon>
        <taxon>Micrococcales</taxon>
        <taxon>Microbacteriaceae</taxon>
        <taxon>Microbacterium</taxon>
    </lineage>
</organism>
<feature type="transmembrane region" description="Helical" evidence="6">
    <location>
        <begin position="448"/>
        <end position="464"/>
    </location>
</feature>
<feature type="transmembrane region" description="Helical" evidence="6">
    <location>
        <begin position="43"/>
        <end position="76"/>
    </location>
</feature>
<evidence type="ECO:0000256" key="2">
    <source>
        <dbReference type="ARBA" id="ARBA00008974"/>
    </source>
</evidence>
<feature type="transmembrane region" description="Helical" evidence="6">
    <location>
        <begin position="422"/>
        <end position="442"/>
    </location>
</feature>
<accession>A0ABR8W3V6</accession>
<dbReference type="PANTHER" id="PTHR30618:SF6">
    <property type="entry name" value="NCS1 FAMILY NUCLEOBASE:CATION SYMPORTER-1"/>
    <property type="match status" value="1"/>
</dbReference>
<keyword evidence="5 6" id="KW-0472">Membrane</keyword>
<dbReference type="EMBL" id="JACSPX010000001">
    <property type="protein sequence ID" value="MBD8011686.1"/>
    <property type="molecule type" value="Genomic_DNA"/>
</dbReference>
<proteinExistence type="inferred from homology"/>
<dbReference type="Pfam" id="PF02133">
    <property type="entry name" value="Transp_cyt_pur"/>
    <property type="match status" value="1"/>
</dbReference>
<feature type="transmembrane region" description="Helical" evidence="6">
    <location>
        <begin position="302"/>
        <end position="328"/>
    </location>
</feature>
<evidence type="ECO:0000256" key="4">
    <source>
        <dbReference type="ARBA" id="ARBA00022989"/>
    </source>
</evidence>
<comment type="caution">
    <text evidence="7">The sequence shown here is derived from an EMBL/GenBank/DDBJ whole genome shotgun (WGS) entry which is preliminary data.</text>
</comment>
<dbReference type="Proteomes" id="UP000611521">
    <property type="component" value="Unassembled WGS sequence"/>
</dbReference>
<feature type="transmembrane region" description="Helical" evidence="6">
    <location>
        <begin position="116"/>
        <end position="138"/>
    </location>
</feature>
<feature type="transmembrane region" description="Helical" evidence="6">
    <location>
        <begin position="340"/>
        <end position="359"/>
    </location>
</feature>
<evidence type="ECO:0000256" key="3">
    <source>
        <dbReference type="ARBA" id="ARBA00022692"/>
    </source>
</evidence>
<sequence>MMSRTITDSTSTLYNVDLAPESASGTWKTWNLFAWWMSGWHSLAGYSVAIGLFATGLVGWQVMIAFVIGVTIIYFANNLSGVAGQRERVPFPVFARASFGVRGANIPAVLRGVVGVFWYGVQTYLASQAVMILLVKVFPATLSLTETSFLGLSALGWICFLALSLAQALALANGMETVRKLSDFAGPVIWIAMIALAVWMLARAEWSIDFNFRTVETGGGFVGMVAAAFILVAYFGGPTLNFADFSRNAPTAAMVRRGNMLGLLINATAFGIVSIVIALAAVKVHGSAVSDPLELLYDLDNVAALLIALVAIAIATAGINVIYNFVAPVYDILQVWPRRFTFRSAGVVIAVVSILITPWNLFANPVIVNQMVGGVGALMGPLYGILMVDYYLLRGKSLNTQALFDDSSTGAYWYSKGYNPRAVVALLVAGVVTVCMTLLPPLAATTAFTWPVGVLLAGGVYFGIGRTKSTEADRTSPQTVAGDA</sequence>
<keyword evidence="4 6" id="KW-1133">Transmembrane helix</keyword>
<reference evidence="7 8" key="1">
    <citation type="submission" date="2020-08" db="EMBL/GenBank/DDBJ databases">
        <title>A Genomic Blueprint of the Chicken Gut Microbiome.</title>
        <authorList>
            <person name="Gilroy R."/>
            <person name="Ravi A."/>
            <person name="Getino M."/>
            <person name="Pursley I."/>
            <person name="Horton D.L."/>
            <person name="Alikhan N.-F."/>
            <person name="Baker D."/>
            <person name="Gharbi K."/>
            <person name="Hall N."/>
            <person name="Watson M."/>
            <person name="Adriaenssens E.M."/>
            <person name="Foster-Nyarko E."/>
            <person name="Jarju S."/>
            <person name="Secka A."/>
            <person name="Antonio M."/>
            <person name="Oren A."/>
            <person name="Chaudhuri R."/>
            <person name="La Ragione R.M."/>
            <person name="Hildebrand F."/>
            <person name="Pallen M.J."/>
        </authorList>
    </citation>
    <scope>NUCLEOTIDE SEQUENCE [LARGE SCALE GENOMIC DNA]</scope>
    <source>
        <strain evidence="7 8">Re1</strain>
    </source>
</reference>
<feature type="transmembrane region" description="Helical" evidence="6">
    <location>
        <begin position="150"/>
        <end position="172"/>
    </location>
</feature>
<comment type="similarity">
    <text evidence="2">Belongs to the purine-cytosine permease (2.A.39) family.</text>
</comment>
<dbReference type="CDD" id="cd11555">
    <property type="entry name" value="SLC-NCS1sbd_u1"/>
    <property type="match status" value="1"/>
</dbReference>
<dbReference type="InterPro" id="IPR045225">
    <property type="entry name" value="Uracil/uridine/allantoin_perm"/>
</dbReference>
<keyword evidence="3 6" id="KW-0812">Transmembrane</keyword>
<comment type="subcellular location">
    <subcellularLocation>
        <location evidence="1">Membrane</location>
        <topology evidence="1">Multi-pass membrane protein</topology>
    </subcellularLocation>
</comment>
<evidence type="ECO:0000256" key="6">
    <source>
        <dbReference type="SAM" id="Phobius"/>
    </source>
</evidence>
<evidence type="ECO:0000313" key="8">
    <source>
        <dbReference type="Proteomes" id="UP000611521"/>
    </source>
</evidence>
<gene>
    <name evidence="7" type="ORF">H9633_05175</name>
</gene>